<feature type="non-terminal residue" evidence="1">
    <location>
        <position position="1"/>
    </location>
</feature>
<protein>
    <recommendedName>
        <fullName evidence="3">SMI1/KNR4 family protein</fullName>
    </recommendedName>
</protein>
<dbReference type="EMBL" id="JBHTNU010000040">
    <property type="protein sequence ID" value="MFD1428620.1"/>
    <property type="molecule type" value="Genomic_DNA"/>
</dbReference>
<evidence type="ECO:0008006" key="3">
    <source>
        <dbReference type="Google" id="ProtNLM"/>
    </source>
</evidence>
<evidence type="ECO:0000313" key="2">
    <source>
        <dbReference type="Proteomes" id="UP001597282"/>
    </source>
</evidence>
<organism evidence="1 2">
    <name type="scientific">Kroppenstedtia sanguinis</name>
    <dbReference type="NCBI Taxonomy" id="1380684"/>
    <lineage>
        <taxon>Bacteria</taxon>
        <taxon>Bacillati</taxon>
        <taxon>Bacillota</taxon>
        <taxon>Bacilli</taxon>
        <taxon>Bacillales</taxon>
        <taxon>Thermoactinomycetaceae</taxon>
        <taxon>Kroppenstedtia</taxon>
    </lineage>
</organism>
<accession>A0ABW4CCX2</accession>
<keyword evidence="2" id="KW-1185">Reference proteome</keyword>
<evidence type="ECO:0000313" key="1">
    <source>
        <dbReference type="EMBL" id="MFD1428620.1"/>
    </source>
</evidence>
<gene>
    <name evidence="1" type="ORF">ACFQ4Y_17175</name>
</gene>
<proteinExistence type="predicted"/>
<sequence length="96" mass="11449">EGWRWVGEFIDKSEVVLFFREDREEYGFQLFSGPDLVKIVGETNDDEFYLTDPQVSYFLCHNHHDFLLSSGEAVSEWLSKYKTPEYDWQSRPSEED</sequence>
<dbReference type="Proteomes" id="UP001597282">
    <property type="component" value="Unassembled WGS sequence"/>
</dbReference>
<comment type="caution">
    <text evidence="1">The sequence shown here is derived from an EMBL/GenBank/DDBJ whole genome shotgun (WGS) entry which is preliminary data.</text>
</comment>
<reference evidence="2" key="1">
    <citation type="journal article" date="2019" name="Int. J. Syst. Evol. Microbiol.">
        <title>The Global Catalogue of Microorganisms (GCM) 10K type strain sequencing project: providing services to taxonomists for standard genome sequencing and annotation.</title>
        <authorList>
            <consortium name="The Broad Institute Genomics Platform"/>
            <consortium name="The Broad Institute Genome Sequencing Center for Infectious Disease"/>
            <person name="Wu L."/>
            <person name="Ma J."/>
        </authorList>
    </citation>
    <scope>NUCLEOTIDE SEQUENCE [LARGE SCALE GENOMIC DNA]</scope>
    <source>
        <strain evidence="2">S1</strain>
    </source>
</reference>
<name>A0ABW4CCX2_9BACL</name>